<protein>
    <recommendedName>
        <fullName evidence="3">DUF2752 domain-containing protein</fullName>
    </recommendedName>
</protein>
<keyword evidence="2" id="KW-1185">Reference proteome</keyword>
<dbReference type="STRING" id="1121884.SAMN02745131_01683"/>
<evidence type="ECO:0000313" key="1">
    <source>
        <dbReference type="EMBL" id="SHF03749.1"/>
    </source>
</evidence>
<dbReference type="EMBL" id="FQUU01000005">
    <property type="protein sequence ID" value="SHF03749.1"/>
    <property type="molecule type" value="Genomic_DNA"/>
</dbReference>
<reference evidence="1 2" key="1">
    <citation type="submission" date="2016-11" db="EMBL/GenBank/DDBJ databases">
        <authorList>
            <person name="Jaros S."/>
            <person name="Januszkiewicz K."/>
            <person name="Wedrychowicz H."/>
        </authorList>
    </citation>
    <scope>NUCLEOTIDE SEQUENCE [LARGE SCALE GENOMIC DNA]</scope>
    <source>
        <strain evidence="1 2">DSM 18119</strain>
    </source>
</reference>
<dbReference type="AlphaFoldDB" id="A0A1M4YDE9"/>
<organism evidence="1 2">
    <name type="scientific">Flavisolibacter ginsengisoli DSM 18119</name>
    <dbReference type="NCBI Taxonomy" id="1121884"/>
    <lineage>
        <taxon>Bacteria</taxon>
        <taxon>Pseudomonadati</taxon>
        <taxon>Bacteroidota</taxon>
        <taxon>Chitinophagia</taxon>
        <taxon>Chitinophagales</taxon>
        <taxon>Chitinophagaceae</taxon>
        <taxon>Flavisolibacter</taxon>
    </lineage>
</organism>
<dbReference type="RefSeq" id="WP_072834931.1">
    <property type="nucleotide sequence ID" value="NZ_FQUU01000005.1"/>
</dbReference>
<dbReference type="OrthoDB" id="1525013at2"/>
<sequence>MPILKIIQRYREPAIWLGVLVVLFCMDTSGPSLCLFRWIGFHSCPGCGLGHSMHEALHGNWKASFNYHMLGLPAVMLLISHIAKSIYSITKTTNQLYGSKNAYDVAGTSAR</sequence>
<proteinExistence type="predicted"/>
<name>A0A1M4YDE9_9BACT</name>
<evidence type="ECO:0000313" key="2">
    <source>
        <dbReference type="Proteomes" id="UP000184048"/>
    </source>
</evidence>
<accession>A0A1M4YDE9</accession>
<dbReference type="InterPro" id="IPR021215">
    <property type="entry name" value="DUF2752"/>
</dbReference>
<gene>
    <name evidence="1" type="ORF">SAMN02745131_01683</name>
</gene>
<dbReference type="Pfam" id="PF10825">
    <property type="entry name" value="DUF2752"/>
    <property type="match status" value="1"/>
</dbReference>
<dbReference type="Proteomes" id="UP000184048">
    <property type="component" value="Unassembled WGS sequence"/>
</dbReference>
<evidence type="ECO:0008006" key="3">
    <source>
        <dbReference type="Google" id="ProtNLM"/>
    </source>
</evidence>